<dbReference type="EMBL" id="LT629757">
    <property type="protein sequence ID" value="SDS78247.1"/>
    <property type="molecule type" value="Genomic_DNA"/>
</dbReference>
<evidence type="ECO:0000256" key="4">
    <source>
        <dbReference type="ARBA" id="ARBA00022747"/>
    </source>
</evidence>
<keyword evidence="1 5" id="KW-0489">Methyltransferase</keyword>
<dbReference type="Gene3D" id="3.40.50.150">
    <property type="entry name" value="Vaccinia Virus protein VP39"/>
    <property type="match status" value="1"/>
</dbReference>
<dbReference type="REBASE" id="162965">
    <property type="entry name" value="M.Msc22127ORF2684P"/>
</dbReference>
<dbReference type="STRING" id="642780.SAMN04488570_2684"/>
<protein>
    <recommendedName>
        <fullName evidence="7">Cytosine-specific methyltransferase</fullName>
        <ecNumber evidence="7">2.1.1.37</ecNumber>
    </recommendedName>
</protein>
<keyword evidence="2 5" id="KW-0808">Transferase</keyword>
<dbReference type="PROSITE" id="PS51679">
    <property type="entry name" value="SAM_MT_C5"/>
    <property type="match status" value="1"/>
</dbReference>
<dbReference type="GO" id="GO:0003677">
    <property type="term" value="F:DNA binding"/>
    <property type="evidence" value="ECO:0007669"/>
    <property type="project" value="TreeGrafter"/>
</dbReference>
<comment type="similarity">
    <text evidence="5 6">Belongs to the class I-like SAM-binding methyltransferase superfamily. C5-methyltransferase family.</text>
</comment>
<evidence type="ECO:0000256" key="5">
    <source>
        <dbReference type="PROSITE-ProRule" id="PRU01016"/>
    </source>
</evidence>
<dbReference type="GO" id="GO:0003886">
    <property type="term" value="F:DNA (cytosine-5-)-methyltransferase activity"/>
    <property type="evidence" value="ECO:0007669"/>
    <property type="project" value="UniProtKB-EC"/>
</dbReference>
<dbReference type="PRINTS" id="PR00105">
    <property type="entry name" value="C5METTRFRASE"/>
</dbReference>
<evidence type="ECO:0000313" key="9">
    <source>
        <dbReference type="Proteomes" id="UP000198859"/>
    </source>
</evidence>
<dbReference type="Pfam" id="PF00145">
    <property type="entry name" value="DNA_methylase"/>
    <property type="match status" value="1"/>
</dbReference>
<dbReference type="SUPFAM" id="SSF53335">
    <property type="entry name" value="S-adenosyl-L-methionine-dependent methyltransferases"/>
    <property type="match status" value="1"/>
</dbReference>
<proteinExistence type="inferred from homology"/>
<dbReference type="Proteomes" id="UP000198859">
    <property type="component" value="Chromosome I"/>
</dbReference>
<dbReference type="PANTHER" id="PTHR10629">
    <property type="entry name" value="CYTOSINE-SPECIFIC METHYLTRANSFERASE"/>
    <property type="match status" value="1"/>
</dbReference>
<evidence type="ECO:0000313" key="8">
    <source>
        <dbReference type="EMBL" id="SDS78247.1"/>
    </source>
</evidence>
<evidence type="ECO:0000256" key="2">
    <source>
        <dbReference type="ARBA" id="ARBA00022679"/>
    </source>
</evidence>
<dbReference type="InterPro" id="IPR031303">
    <property type="entry name" value="C5_meth_CS"/>
</dbReference>
<sequence>MSLRHSVPPLTYAAGVSGEAKLMDLFAGCGGLTSGFVSTGRFAPIAAVEWDLHAAATYAQNFGDHIHVGDIADWTRGSLPQADVVVGGPPCQGFSSLGTRDPQDPRNAMWEHYVETLERVRPAFFVMENVPQFLKSTQFAELTGLVRARGRLGAYEIEMQVVNAADHGAAQARRRAVVIGRRRGTREIGLPELWDVRSLSDAFPAWLAPRVTKTELPDSVVEFRGRTLPGPFKMRDLHITRDVSDLSRARYAAIPPGGNRFDLPDELSSPCWRRHRSGSGDVMGRLRWDRPSVTIRTEFFKPEKGRYLHPTEDRPITHAEAASIQGFPEDFEWCGTKVSIARQIGNAVPPPLARSIATVVADRLA</sequence>
<dbReference type="GO" id="GO:0009307">
    <property type="term" value="P:DNA restriction-modification system"/>
    <property type="evidence" value="ECO:0007669"/>
    <property type="project" value="UniProtKB-KW"/>
</dbReference>
<keyword evidence="9" id="KW-1185">Reference proteome</keyword>
<feature type="active site" evidence="5">
    <location>
        <position position="91"/>
    </location>
</feature>
<dbReference type="PROSITE" id="PS00094">
    <property type="entry name" value="C5_MTASE_1"/>
    <property type="match status" value="1"/>
</dbReference>
<evidence type="ECO:0000256" key="7">
    <source>
        <dbReference type="RuleBase" id="RU000417"/>
    </source>
</evidence>
<name>A0A1H1V0D7_9ACTN</name>
<organism evidence="8 9">
    <name type="scientific">Nocardioides scoriae</name>
    <dbReference type="NCBI Taxonomy" id="642780"/>
    <lineage>
        <taxon>Bacteria</taxon>
        <taxon>Bacillati</taxon>
        <taxon>Actinomycetota</taxon>
        <taxon>Actinomycetes</taxon>
        <taxon>Propionibacteriales</taxon>
        <taxon>Nocardioidaceae</taxon>
        <taxon>Nocardioides</taxon>
    </lineage>
</organism>
<dbReference type="PANTHER" id="PTHR10629:SF52">
    <property type="entry name" value="DNA (CYTOSINE-5)-METHYLTRANSFERASE 1"/>
    <property type="match status" value="1"/>
</dbReference>
<dbReference type="InterPro" id="IPR001525">
    <property type="entry name" value="C5_MeTfrase"/>
</dbReference>
<dbReference type="AlphaFoldDB" id="A0A1H1V0D7"/>
<keyword evidence="3 5" id="KW-0949">S-adenosyl-L-methionine</keyword>
<evidence type="ECO:0000256" key="1">
    <source>
        <dbReference type="ARBA" id="ARBA00022603"/>
    </source>
</evidence>
<evidence type="ECO:0000256" key="3">
    <source>
        <dbReference type="ARBA" id="ARBA00022691"/>
    </source>
</evidence>
<comment type="catalytic activity">
    <reaction evidence="7">
        <text>a 2'-deoxycytidine in DNA + S-adenosyl-L-methionine = a 5-methyl-2'-deoxycytidine in DNA + S-adenosyl-L-homocysteine + H(+)</text>
        <dbReference type="Rhea" id="RHEA:13681"/>
        <dbReference type="Rhea" id="RHEA-COMP:11369"/>
        <dbReference type="Rhea" id="RHEA-COMP:11370"/>
        <dbReference type="ChEBI" id="CHEBI:15378"/>
        <dbReference type="ChEBI" id="CHEBI:57856"/>
        <dbReference type="ChEBI" id="CHEBI:59789"/>
        <dbReference type="ChEBI" id="CHEBI:85452"/>
        <dbReference type="ChEBI" id="CHEBI:85454"/>
        <dbReference type="EC" id="2.1.1.37"/>
    </reaction>
</comment>
<dbReference type="EC" id="2.1.1.37" evidence="7"/>
<dbReference type="InterPro" id="IPR018117">
    <property type="entry name" value="C5_DNA_meth_AS"/>
</dbReference>
<accession>A0A1H1V0D7</accession>
<keyword evidence="4" id="KW-0680">Restriction system</keyword>
<gene>
    <name evidence="8" type="ORF">SAMN04488570_2684</name>
</gene>
<dbReference type="GO" id="GO:0032259">
    <property type="term" value="P:methylation"/>
    <property type="evidence" value="ECO:0007669"/>
    <property type="project" value="UniProtKB-KW"/>
</dbReference>
<evidence type="ECO:0000256" key="6">
    <source>
        <dbReference type="RuleBase" id="RU000416"/>
    </source>
</evidence>
<dbReference type="InterPro" id="IPR029063">
    <property type="entry name" value="SAM-dependent_MTases_sf"/>
</dbReference>
<dbReference type="PROSITE" id="PS00095">
    <property type="entry name" value="C5_MTASE_2"/>
    <property type="match status" value="1"/>
</dbReference>
<dbReference type="Gene3D" id="3.90.120.10">
    <property type="entry name" value="DNA Methylase, subunit A, domain 2"/>
    <property type="match status" value="1"/>
</dbReference>
<dbReference type="InterPro" id="IPR050390">
    <property type="entry name" value="C5-Methyltransferase"/>
</dbReference>
<dbReference type="GO" id="GO:0044027">
    <property type="term" value="P:negative regulation of gene expression via chromosomal CpG island methylation"/>
    <property type="evidence" value="ECO:0007669"/>
    <property type="project" value="TreeGrafter"/>
</dbReference>
<reference evidence="9" key="1">
    <citation type="submission" date="2016-10" db="EMBL/GenBank/DDBJ databases">
        <authorList>
            <person name="Varghese N."/>
            <person name="Submissions S."/>
        </authorList>
    </citation>
    <scope>NUCLEOTIDE SEQUENCE [LARGE SCALE GENOMIC DNA]</scope>
    <source>
        <strain evidence="9">DSM 22127</strain>
    </source>
</reference>
<dbReference type="NCBIfam" id="TIGR00675">
    <property type="entry name" value="dcm"/>
    <property type="match status" value="1"/>
</dbReference>